<feature type="transmembrane region" description="Helical" evidence="1">
    <location>
        <begin position="65"/>
        <end position="82"/>
    </location>
</feature>
<feature type="transmembrane region" description="Helical" evidence="1">
    <location>
        <begin position="44"/>
        <end position="60"/>
    </location>
</feature>
<evidence type="ECO:0008006" key="4">
    <source>
        <dbReference type="Google" id="ProtNLM"/>
    </source>
</evidence>
<feature type="transmembrane region" description="Helical" evidence="1">
    <location>
        <begin position="109"/>
        <end position="131"/>
    </location>
</feature>
<sequence>MKKIKRNIFIYAILTLVVMILGLFSKRMNNVMTDFFKTYLGDSLWALMIFFGAAFIFTGMKTKKVALISLAFCYLIEISQLYDASWIDSIRKTTLGGLTLGYVFSWKDLIAYAIGIIVGIGIETLILNILVRNRTER</sequence>
<reference evidence="2 3" key="1">
    <citation type="submission" date="2014-02" db="EMBL/GenBank/DDBJ databases">
        <title>Plasmidome dynamics in the species complex Clostridium novyi sensu lato converts strains of independent lineages into distinctly different pathogens.</title>
        <authorList>
            <person name="Skarin H."/>
            <person name="Segerman B."/>
        </authorList>
    </citation>
    <scope>NUCLEOTIDE SEQUENCE [LARGE SCALE GENOMIC DNA]</scope>
    <source>
        <strain evidence="2 3">NCTC 9693</strain>
    </source>
</reference>
<organism evidence="2 3">
    <name type="scientific">Clostridium haemolyticum NCTC 9693</name>
    <dbReference type="NCBI Taxonomy" id="1443114"/>
    <lineage>
        <taxon>Bacteria</taxon>
        <taxon>Bacillati</taxon>
        <taxon>Bacillota</taxon>
        <taxon>Clostridia</taxon>
        <taxon>Eubacteriales</taxon>
        <taxon>Clostridiaceae</taxon>
        <taxon>Clostridium</taxon>
    </lineage>
</organism>
<gene>
    <name evidence="2" type="ORF">Z960_01490</name>
</gene>
<keyword evidence="1" id="KW-0812">Transmembrane</keyword>
<protein>
    <recommendedName>
        <fullName evidence="4">DUF2809 domain-containing protein</fullName>
    </recommendedName>
</protein>
<evidence type="ECO:0000313" key="2">
    <source>
        <dbReference type="EMBL" id="KEI15035.1"/>
    </source>
</evidence>
<keyword evidence="1" id="KW-1133">Transmembrane helix</keyword>
<feature type="transmembrane region" description="Helical" evidence="1">
    <location>
        <begin position="7"/>
        <end position="24"/>
    </location>
</feature>
<evidence type="ECO:0000256" key="1">
    <source>
        <dbReference type="SAM" id="Phobius"/>
    </source>
</evidence>
<dbReference type="Pfam" id="PF10990">
    <property type="entry name" value="DUF2809"/>
    <property type="match status" value="1"/>
</dbReference>
<dbReference type="EMBL" id="JENX01000113">
    <property type="protein sequence ID" value="KEI15035.1"/>
    <property type="molecule type" value="Genomic_DNA"/>
</dbReference>
<comment type="caution">
    <text evidence="2">The sequence shown here is derived from an EMBL/GenBank/DDBJ whole genome shotgun (WGS) entry which is preliminary data.</text>
</comment>
<keyword evidence="1" id="KW-0472">Membrane</keyword>
<keyword evidence="3" id="KW-1185">Reference proteome</keyword>
<dbReference type="InterPro" id="IPR021257">
    <property type="entry name" value="DUF2809"/>
</dbReference>
<name>A0ABR4TD70_CLOHA</name>
<dbReference type="Proteomes" id="UP000027937">
    <property type="component" value="Unassembled WGS sequence"/>
</dbReference>
<evidence type="ECO:0000313" key="3">
    <source>
        <dbReference type="Proteomes" id="UP000027937"/>
    </source>
</evidence>
<proteinExistence type="predicted"/>
<accession>A0ABR4TD70</accession>